<dbReference type="OrthoDB" id="9811314at2"/>
<dbReference type="InterPro" id="IPR007863">
    <property type="entry name" value="Peptidase_M16_C"/>
</dbReference>
<dbReference type="PANTHER" id="PTHR11851:SF224">
    <property type="entry name" value="PROCESSING PROTEASE"/>
    <property type="match status" value="1"/>
</dbReference>
<feature type="domain" description="Peptidase M16 N-terminal" evidence="2">
    <location>
        <begin position="532"/>
        <end position="662"/>
    </location>
</feature>
<dbReference type="InterPro" id="IPR011249">
    <property type="entry name" value="Metalloenz_LuxS/M16"/>
</dbReference>
<dbReference type="Proteomes" id="UP000297737">
    <property type="component" value="Unassembled WGS sequence"/>
</dbReference>
<sequence length="959" mass="101403">MLREVCRAGFAAMALVLAPVLPVQAAPASAAKTTAAAPQTAFAPAPLSELAASVALKHESFTLPNGLRVVVHTDRKAPVVAVSVWYHIGSKDEPLGKTGFAHLFEHLMYYGSENHDALFFEPLESIGATDANGSTWFDRTNYYETVPTSALDLALFLESDRMGHLLGAVTQAKLDAQRSVVQNEKRQGDNAPYGLSEYAILEGLFPAGHPYRHEAIGSMADLNAASVADVHAWFKANYGPNNAVLVLSGDIDAATAKPLVMKYFGDIPPGPTPARYEAPVPRTTGIKRETMYDAVGNARITRAFAVPGRADAVTPLLDVAATIIAGGSSSRAYNELVRRDQLAVGVSGGVQAYEKVSILEFEIDVKPGADPAKVAARFDAVLNDFLKTGPTADEVQRVATRAVAGTVRSLEAASGQASTLAEGELYTGDPDFYRTELARYANATPEAVAAAARKWLSGGSFELTVLPGKRTDRDLAVDKVAPKLASAAIPAQPPTGALSPPIDRSALPKVGATPALAFPAVERATLSNGIKVTLARRPELPVVKVMLAFDAGISADDRAKPGTQSLMLGLLDEGTTRRTGPAIGEEEERLGANISATAGIDRTRLVLDTLTPNLAASLDLFADIARNPKFDDAELLRVRGQALAGIKAEMTSPQALALRELPPIIYGPDHPYGVPFTGTGTTAGVTAVTRGDLQAFHARWIRPDNAALFVVGDTTLAQIVPLLETAFGDWKLDAAAARGTKSFTSVKAPTAARIVLIDRPGSPQSLILGGKVLGLKGRDDNGTAAFPLVAANDLLGGLSTSRLNLNIREAKGWAYGVQSLASLVQQQLPFLLFAPVQTDRTGDALAAIAADMKAFGTTRPIDAAERDKVVENGVRSLPGEFENAGAVLTSIERNAVFGRPDDYQATLAARYQALTTADLNRAALQLTDGAMVWIVVGDRKLVEPQLAKLKLPVEVRKAP</sequence>
<feature type="domain" description="Peptidase M16 C-terminal" evidence="3">
    <location>
        <begin position="688"/>
        <end position="870"/>
    </location>
</feature>
<reference evidence="4 5" key="1">
    <citation type="submission" date="2019-02" db="EMBL/GenBank/DDBJ databases">
        <title>Polymorphobacter sp. isolated from the lake at the Tibet of China.</title>
        <authorList>
            <person name="Li A."/>
        </authorList>
    </citation>
    <scope>NUCLEOTIDE SEQUENCE [LARGE SCALE GENOMIC DNA]</scope>
    <source>
        <strain evidence="4 5">DJ1R-1</strain>
    </source>
</reference>
<name>A0A4Y9EP33_9SPHN</name>
<feature type="signal peptide" evidence="1">
    <location>
        <begin position="1"/>
        <end position="25"/>
    </location>
</feature>
<evidence type="ECO:0000256" key="1">
    <source>
        <dbReference type="SAM" id="SignalP"/>
    </source>
</evidence>
<feature type="domain" description="Peptidase M16 N-terminal" evidence="2">
    <location>
        <begin position="68"/>
        <end position="187"/>
    </location>
</feature>
<comment type="caution">
    <text evidence="4">The sequence shown here is derived from an EMBL/GenBank/DDBJ whole genome shotgun (WGS) entry which is preliminary data.</text>
</comment>
<keyword evidence="1" id="KW-0732">Signal</keyword>
<dbReference type="GO" id="GO:0046872">
    <property type="term" value="F:metal ion binding"/>
    <property type="evidence" value="ECO:0007669"/>
    <property type="project" value="InterPro"/>
</dbReference>
<dbReference type="InterPro" id="IPR011765">
    <property type="entry name" value="Pept_M16_N"/>
</dbReference>
<keyword evidence="5" id="KW-1185">Reference proteome</keyword>
<dbReference type="PANTHER" id="PTHR11851">
    <property type="entry name" value="METALLOPROTEASE"/>
    <property type="match status" value="1"/>
</dbReference>
<accession>A0A4Y9EP33</accession>
<feature type="domain" description="Peptidase M16 C-terminal" evidence="3">
    <location>
        <begin position="226"/>
        <end position="399"/>
    </location>
</feature>
<evidence type="ECO:0000259" key="2">
    <source>
        <dbReference type="Pfam" id="PF00675"/>
    </source>
</evidence>
<dbReference type="Pfam" id="PF00675">
    <property type="entry name" value="Peptidase_M16"/>
    <property type="match status" value="2"/>
</dbReference>
<evidence type="ECO:0000313" key="4">
    <source>
        <dbReference type="EMBL" id="TFU03845.1"/>
    </source>
</evidence>
<dbReference type="Gene3D" id="3.30.830.10">
    <property type="entry name" value="Metalloenzyme, LuxS/M16 peptidase-like"/>
    <property type="match status" value="4"/>
</dbReference>
<organism evidence="4 5">
    <name type="scientific">Glacieibacterium arshaanense</name>
    <dbReference type="NCBI Taxonomy" id="2511025"/>
    <lineage>
        <taxon>Bacteria</taxon>
        <taxon>Pseudomonadati</taxon>
        <taxon>Pseudomonadota</taxon>
        <taxon>Alphaproteobacteria</taxon>
        <taxon>Sphingomonadales</taxon>
        <taxon>Sphingosinicellaceae</taxon>
        <taxon>Glacieibacterium</taxon>
    </lineage>
</organism>
<protein>
    <submittedName>
        <fullName evidence="4">Insulinase family protein</fullName>
    </submittedName>
</protein>
<dbReference type="InterPro" id="IPR050361">
    <property type="entry name" value="MPP/UQCRC_Complex"/>
</dbReference>
<evidence type="ECO:0000259" key="3">
    <source>
        <dbReference type="Pfam" id="PF05193"/>
    </source>
</evidence>
<dbReference type="SUPFAM" id="SSF63411">
    <property type="entry name" value="LuxS/MPP-like metallohydrolase"/>
    <property type="match status" value="4"/>
</dbReference>
<dbReference type="EMBL" id="SIHO01000002">
    <property type="protein sequence ID" value="TFU03845.1"/>
    <property type="molecule type" value="Genomic_DNA"/>
</dbReference>
<evidence type="ECO:0000313" key="5">
    <source>
        <dbReference type="Proteomes" id="UP000297737"/>
    </source>
</evidence>
<dbReference type="AlphaFoldDB" id="A0A4Y9EP33"/>
<feature type="chain" id="PRO_5021432445" evidence="1">
    <location>
        <begin position="26"/>
        <end position="959"/>
    </location>
</feature>
<proteinExistence type="predicted"/>
<dbReference type="Pfam" id="PF05193">
    <property type="entry name" value="Peptidase_M16_C"/>
    <property type="match status" value="2"/>
</dbReference>
<gene>
    <name evidence="4" type="ORF">EUV02_07400</name>
</gene>